<accession>A0A2K3LRX6</accession>
<dbReference type="Proteomes" id="UP000236291">
    <property type="component" value="Unassembled WGS sequence"/>
</dbReference>
<reference evidence="2 3" key="2">
    <citation type="journal article" date="2017" name="Front. Plant Sci.">
        <title>Gene Classification and Mining of Molecular Markers Useful in Red Clover (Trifolium pratense) Breeding.</title>
        <authorList>
            <person name="Istvanek J."/>
            <person name="Dluhosova J."/>
            <person name="Dluhos P."/>
            <person name="Patkova L."/>
            <person name="Nedelnik J."/>
            <person name="Repkova J."/>
        </authorList>
    </citation>
    <scope>NUCLEOTIDE SEQUENCE [LARGE SCALE GENOMIC DNA]</scope>
    <source>
        <strain evidence="3">cv. Tatra</strain>
        <tissue evidence="2">Young leaves</tissue>
    </source>
</reference>
<evidence type="ECO:0000313" key="3">
    <source>
        <dbReference type="Proteomes" id="UP000236291"/>
    </source>
</evidence>
<reference evidence="2 3" key="1">
    <citation type="journal article" date="2014" name="Am. J. Bot.">
        <title>Genome assembly and annotation for red clover (Trifolium pratense; Fabaceae).</title>
        <authorList>
            <person name="Istvanek J."/>
            <person name="Jaros M."/>
            <person name="Krenek A."/>
            <person name="Repkova J."/>
        </authorList>
    </citation>
    <scope>NUCLEOTIDE SEQUENCE [LARGE SCALE GENOMIC DNA]</scope>
    <source>
        <strain evidence="3">cv. Tatra</strain>
        <tissue evidence="2">Young leaves</tissue>
    </source>
</reference>
<dbReference type="EMBL" id="ASHM01039585">
    <property type="protein sequence ID" value="PNX81267.1"/>
    <property type="molecule type" value="Genomic_DNA"/>
</dbReference>
<dbReference type="AlphaFoldDB" id="A0A2K3LRX6"/>
<evidence type="ECO:0000256" key="1">
    <source>
        <dbReference type="SAM" id="MobiDB-lite"/>
    </source>
</evidence>
<organism evidence="2 3">
    <name type="scientific">Trifolium pratense</name>
    <name type="common">Red clover</name>
    <dbReference type="NCBI Taxonomy" id="57577"/>
    <lineage>
        <taxon>Eukaryota</taxon>
        <taxon>Viridiplantae</taxon>
        <taxon>Streptophyta</taxon>
        <taxon>Embryophyta</taxon>
        <taxon>Tracheophyta</taxon>
        <taxon>Spermatophyta</taxon>
        <taxon>Magnoliopsida</taxon>
        <taxon>eudicotyledons</taxon>
        <taxon>Gunneridae</taxon>
        <taxon>Pentapetalae</taxon>
        <taxon>rosids</taxon>
        <taxon>fabids</taxon>
        <taxon>Fabales</taxon>
        <taxon>Fabaceae</taxon>
        <taxon>Papilionoideae</taxon>
        <taxon>50 kb inversion clade</taxon>
        <taxon>NPAAA clade</taxon>
        <taxon>Hologalegina</taxon>
        <taxon>IRL clade</taxon>
        <taxon>Trifolieae</taxon>
        <taxon>Trifolium</taxon>
    </lineage>
</organism>
<name>A0A2K3LRX6_TRIPR</name>
<comment type="caution">
    <text evidence="2">The sequence shown here is derived from an EMBL/GenBank/DDBJ whole genome shotgun (WGS) entry which is preliminary data.</text>
</comment>
<sequence length="73" mass="8081">MQGGKRNSGGELIRRRVSGGISIRDETAPPQESSGETELRLKSEIPIGKTTKFVAARFNFIARRWQTTTTTTT</sequence>
<evidence type="ECO:0000313" key="2">
    <source>
        <dbReference type="EMBL" id="PNX81267.1"/>
    </source>
</evidence>
<feature type="region of interest" description="Disordered" evidence="1">
    <location>
        <begin position="1"/>
        <end position="39"/>
    </location>
</feature>
<gene>
    <name evidence="2" type="ORF">L195_g037284</name>
</gene>
<proteinExistence type="predicted"/>
<protein>
    <submittedName>
        <fullName evidence="2">Uncharacterized protein</fullName>
    </submittedName>
</protein>